<gene>
    <name evidence="3" type="ORF">MSG88_13705</name>
</gene>
<dbReference type="InterPro" id="IPR036291">
    <property type="entry name" value="NAD(P)-bd_dom_sf"/>
</dbReference>
<dbReference type="RefSeq" id="WP_317306581.1">
    <property type="nucleotide sequence ID" value="NZ_JAWJYY010000001.1"/>
</dbReference>
<keyword evidence="2" id="KW-0560">Oxidoreductase</keyword>
<dbReference type="InterPro" id="IPR002347">
    <property type="entry name" value="SDR_fam"/>
</dbReference>
<sequence length="251" mass="27478">MRNILIFGATASMAQACIRMWAQQSTAVTFICVARDAQKLQAQVTDLQIRFPHAVFESHAVDFACAEALTQQIDTICKHHPQLDQVLLAQGCMYQAEDHLTAAQLTDMLDVNVASVAVILNALYAKIATQSHTIQIAVIGSVAGDRGRKANYAYGASKAFVACYVEGLQHRIALEQSQVQLSLVKPGPTATAMTAHLTATGKKLASVEAVAEQIVKGMACGQRIIYTPKIWQIIMRIIRHIPFFIFKKLDI</sequence>
<dbReference type="PROSITE" id="PS00061">
    <property type="entry name" value="ADH_SHORT"/>
    <property type="match status" value="1"/>
</dbReference>
<dbReference type="Proteomes" id="UP001284654">
    <property type="component" value="Unassembled WGS sequence"/>
</dbReference>
<comment type="caution">
    <text evidence="3">The sequence shown here is derived from an EMBL/GenBank/DDBJ whole genome shotgun (WGS) entry which is preliminary data.</text>
</comment>
<organism evidence="3 4">
    <name type="scientific">Acinetobacter indicus</name>
    <dbReference type="NCBI Taxonomy" id="756892"/>
    <lineage>
        <taxon>Bacteria</taxon>
        <taxon>Pseudomonadati</taxon>
        <taxon>Pseudomonadota</taxon>
        <taxon>Gammaproteobacteria</taxon>
        <taxon>Moraxellales</taxon>
        <taxon>Moraxellaceae</taxon>
        <taxon>Acinetobacter</taxon>
    </lineage>
</organism>
<reference evidence="3" key="1">
    <citation type="submission" date="2023-10" db="EMBL/GenBank/DDBJ databases">
        <authorList>
            <person name="Sykes E.M.E."/>
            <person name="Khan I.U.H."/>
            <person name="Kumar A."/>
        </authorList>
    </citation>
    <scope>NUCLEOTIDE SEQUENCE</scope>
    <source>
        <strain evidence="3">IK5</strain>
    </source>
</reference>
<dbReference type="GO" id="GO:0016491">
    <property type="term" value="F:oxidoreductase activity"/>
    <property type="evidence" value="ECO:0007669"/>
    <property type="project" value="UniProtKB-KW"/>
</dbReference>
<dbReference type="AlphaFoldDB" id="A0AAW8Z865"/>
<protein>
    <submittedName>
        <fullName evidence="3">SDR family NAD(P)-dependent oxidoreductase</fullName>
    </submittedName>
</protein>
<evidence type="ECO:0000256" key="1">
    <source>
        <dbReference type="ARBA" id="ARBA00006484"/>
    </source>
</evidence>
<evidence type="ECO:0000313" key="3">
    <source>
        <dbReference type="EMBL" id="MDV4316783.1"/>
    </source>
</evidence>
<dbReference type="Pfam" id="PF00106">
    <property type="entry name" value="adh_short"/>
    <property type="match status" value="1"/>
</dbReference>
<dbReference type="SUPFAM" id="SSF51735">
    <property type="entry name" value="NAD(P)-binding Rossmann-fold domains"/>
    <property type="match status" value="1"/>
</dbReference>
<dbReference type="InterPro" id="IPR020904">
    <property type="entry name" value="Sc_DH/Rdtase_CS"/>
</dbReference>
<name>A0AAW8Z865_9GAMM</name>
<dbReference type="PANTHER" id="PTHR43391">
    <property type="entry name" value="RETINOL DEHYDROGENASE-RELATED"/>
    <property type="match status" value="1"/>
</dbReference>
<dbReference type="PANTHER" id="PTHR43391:SF82">
    <property type="entry name" value="OXIDOREDUCTASE SADH-RELATED"/>
    <property type="match status" value="1"/>
</dbReference>
<dbReference type="EMBL" id="JAWJYY010000001">
    <property type="protein sequence ID" value="MDV4316783.1"/>
    <property type="molecule type" value="Genomic_DNA"/>
</dbReference>
<evidence type="ECO:0000313" key="4">
    <source>
        <dbReference type="Proteomes" id="UP001284654"/>
    </source>
</evidence>
<dbReference type="PROSITE" id="PS51257">
    <property type="entry name" value="PROKAR_LIPOPROTEIN"/>
    <property type="match status" value="1"/>
</dbReference>
<dbReference type="Gene3D" id="3.40.50.720">
    <property type="entry name" value="NAD(P)-binding Rossmann-like Domain"/>
    <property type="match status" value="1"/>
</dbReference>
<comment type="similarity">
    <text evidence="1">Belongs to the short-chain dehydrogenases/reductases (SDR) family.</text>
</comment>
<proteinExistence type="inferred from homology"/>
<evidence type="ECO:0000256" key="2">
    <source>
        <dbReference type="ARBA" id="ARBA00023002"/>
    </source>
</evidence>
<accession>A0AAW8Z865</accession>